<dbReference type="AlphaFoldDB" id="U5DI06"/>
<dbReference type="InterPro" id="IPR051910">
    <property type="entry name" value="ComF/GntX_DNA_util-trans"/>
</dbReference>
<dbReference type="PANTHER" id="PTHR47505:SF1">
    <property type="entry name" value="DNA UTILIZATION PROTEIN YHGH"/>
    <property type="match status" value="1"/>
</dbReference>
<dbReference type="InterPro" id="IPR000836">
    <property type="entry name" value="PRTase_dom"/>
</dbReference>
<dbReference type="eggNOG" id="COG1040">
    <property type="taxonomic scope" value="Bacteria"/>
</dbReference>
<dbReference type="Gene3D" id="3.40.50.2020">
    <property type="match status" value="1"/>
</dbReference>
<dbReference type="PANTHER" id="PTHR47505">
    <property type="entry name" value="DNA UTILIZATION PROTEIN YHGH"/>
    <property type="match status" value="1"/>
</dbReference>
<dbReference type="PATRIC" id="fig|582515.4.peg.2364"/>
<dbReference type="RefSeq" id="WP_022607124.1">
    <property type="nucleotide sequence ID" value="NZ_ASSJ01000050.1"/>
</dbReference>
<proteinExistence type="inferred from homology"/>
<dbReference type="CDD" id="cd06223">
    <property type="entry name" value="PRTases_typeI"/>
    <property type="match status" value="1"/>
</dbReference>
<dbReference type="SUPFAM" id="SSF53271">
    <property type="entry name" value="PRTase-like"/>
    <property type="match status" value="1"/>
</dbReference>
<sequence length="234" mass="25284">MLRTLSRGIQALLWQPQCPLCNRATEAVVCAACARQLKSCQLANCAARWCSREPVFAWGGYGGPLKRAIAALKYDSRPELGTLLGDWLGEVWRTSAIARDLKAATVVPIPLHPDKQRQRGYNQAELIARSFARITGLSLKPRVLVRVRATEALYGLDATGRQQAMTEAFALGSGRPLPRAPILLLDDIYTTGATTRAAKKVLIRAGGRVAGVAVAALAGQAGQISPRSRDRDRS</sequence>
<dbReference type="STRING" id="582515.KR51_00021020"/>
<evidence type="ECO:0000313" key="2">
    <source>
        <dbReference type="EMBL" id="ERN41301.1"/>
    </source>
</evidence>
<dbReference type="InParanoid" id="U5DI06"/>
<organism evidence="2 3">
    <name type="scientific">Rubidibacter lacunae KORDI 51-2</name>
    <dbReference type="NCBI Taxonomy" id="582515"/>
    <lineage>
        <taxon>Bacteria</taxon>
        <taxon>Bacillati</taxon>
        <taxon>Cyanobacteriota</taxon>
        <taxon>Cyanophyceae</taxon>
        <taxon>Oscillatoriophycideae</taxon>
        <taxon>Chroococcales</taxon>
        <taxon>Aphanothecaceae</taxon>
        <taxon>Rubidibacter</taxon>
    </lineage>
</organism>
<dbReference type="GO" id="GO:0016757">
    <property type="term" value="F:glycosyltransferase activity"/>
    <property type="evidence" value="ECO:0007669"/>
    <property type="project" value="UniProtKB-KW"/>
</dbReference>
<dbReference type="Proteomes" id="UP000016960">
    <property type="component" value="Unassembled WGS sequence"/>
</dbReference>
<reference evidence="2 3" key="1">
    <citation type="submission" date="2013-05" db="EMBL/GenBank/DDBJ databases">
        <title>Draft genome sequence of Rubidibacter lacunae KORDI 51-2.</title>
        <authorList>
            <person name="Choi D.H."/>
            <person name="Noh J.H."/>
            <person name="Kwon K.-K."/>
            <person name="Lee J.-H."/>
            <person name="Ryu J.-Y."/>
        </authorList>
    </citation>
    <scope>NUCLEOTIDE SEQUENCE [LARGE SCALE GENOMIC DNA]</scope>
    <source>
        <strain evidence="2 3">KORDI 51-2</strain>
    </source>
</reference>
<evidence type="ECO:0000313" key="3">
    <source>
        <dbReference type="Proteomes" id="UP000016960"/>
    </source>
</evidence>
<accession>U5DI06</accession>
<keyword evidence="3" id="KW-1185">Reference proteome</keyword>
<comment type="similarity">
    <text evidence="1">Belongs to the ComF/GntX family.</text>
</comment>
<keyword evidence="2" id="KW-0808">Transferase</keyword>
<gene>
    <name evidence="2" type="ORF">KR51_00021020</name>
</gene>
<name>U5DI06_9CHRO</name>
<dbReference type="EMBL" id="ASSJ01000050">
    <property type="protein sequence ID" value="ERN41301.1"/>
    <property type="molecule type" value="Genomic_DNA"/>
</dbReference>
<comment type="caution">
    <text evidence="2">The sequence shown here is derived from an EMBL/GenBank/DDBJ whole genome shotgun (WGS) entry which is preliminary data.</text>
</comment>
<evidence type="ECO:0000256" key="1">
    <source>
        <dbReference type="ARBA" id="ARBA00008007"/>
    </source>
</evidence>
<protein>
    <submittedName>
        <fullName evidence="2">Putative amidophosphoribosyltransferase</fullName>
    </submittedName>
</protein>
<dbReference type="OrthoDB" id="9779910at2"/>
<dbReference type="InterPro" id="IPR029057">
    <property type="entry name" value="PRTase-like"/>
</dbReference>
<dbReference type="FunCoup" id="U5DI06">
    <property type="interactions" value="147"/>
</dbReference>
<keyword evidence="2" id="KW-0328">Glycosyltransferase</keyword>